<sequence>MAWNGAKKIIWFLLASTLLSSLFSGFMIYLSMKIDKDVSFLRRKLSNSGDNTIRFQKYRQP</sequence>
<evidence type="ECO:0000313" key="3">
    <source>
        <dbReference type="Proteomes" id="UP001465426"/>
    </source>
</evidence>
<keyword evidence="3" id="KW-1185">Reference proteome</keyword>
<protein>
    <submittedName>
        <fullName evidence="2">Uncharacterized protein</fullName>
    </submittedName>
</protein>
<organism evidence="2 3">
    <name type="scientific">Niallia hominis</name>
    <dbReference type="NCBI Taxonomy" id="3133173"/>
    <lineage>
        <taxon>Bacteria</taxon>
        <taxon>Bacillati</taxon>
        <taxon>Bacillota</taxon>
        <taxon>Bacilli</taxon>
        <taxon>Bacillales</taxon>
        <taxon>Bacillaceae</taxon>
        <taxon>Niallia</taxon>
    </lineage>
</organism>
<accession>A0ABV1EUK9</accession>
<gene>
    <name evidence="2" type="ORF">WMO63_03775</name>
</gene>
<comment type="caution">
    <text evidence="2">The sequence shown here is derived from an EMBL/GenBank/DDBJ whole genome shotgun (WGS) entry which is preliminary data.</text>
</comment>
<keyword evidence="1" id="KW-0812">Transmembrane</keyword>
<evidence type="ECO:0000256" key="1">
    <source>
        <dbReference type="SAM" id="Phobius"/>
    </source>
</evidence>
<evidence type="ECO:0000313" key="2">
    <source>
        <dbReference type="EMBL" id="MEQ2464786.1"/>
    </source>
</evidence>
<reference evidence="2 3" key="1">
    <citation type="submission" date="2024-03" db="EMBL/GenBank/DDBJ databases">
        <title>Human intestinal bacterial collection.</title>
        <authorList>
            <person name="Pauvert C."/>
            <person name="Hitch T.C.A."/>
            <person name="Clavel T."/>
        </authorList>
    </citation>
    <scope>NUCLEOTIDE SEQUENCE [LARGE SCALE GENOMIC DNA]</scope>
    <source>
        <strain evidence="2 3">CLA-SR-H024</strain>
    </source>
</reference>
<proteinExistence type="predicted"/>
<dbReference type="Proteomes" id="UP001465426">
    <property type="component" value="Unassembled WGS sequence"/>
</dbReference>
<feature type="transmembrane region" description="Helical" evidence="1">
    <location>
        <begin position="9"/>
        <end position="32"/>
    </location>
</feature>
<keyword evidence="1" id="KW-0472">Membrane</keyword>
<name>A0ABV1EUK9_9BACI</name>
<keyword evidence="1" id="KW-1133">Transmembrane helix</keyword>
<dbReference type="RefSeq" id="WP_349204297.1">
    <property type="nucleotide sequence ID" value="NZ_JBBMFN010000004.1"/>
</dbReference>
<dbReference type="EMBL" id="JBBMFN010000004">
    <property type="protein sequence ID" value="MEQ2464786.1"/>
    <property type="molecule type" value="Genomic_DNA"/>
</dbReference>